<dbReference type="PANTHER" id="PTHR23241:SF102">
    <property type="entry name" value="LD23009P"/>
    <property type="match status" value="1"/>
</dbReference>
<sequence>MCVGKVTSAKLEEPFEARKLTKNVKLINESGKIHYQEDILALSTYYTKIVLFAFGDYYKSFQDSLCYKILFNTTQPAHVVTTLAVIIVSLLFVPSGRKTSLESPLWSLIYLGSFSAHLGAQIWMTFVSGLSLYFALPRHTFGNIQKVLFPKYFLMNAILSLTTLFVFLRAHNSHLRSTEIAVQTATMTLCFLIELLIRLYLTPPLLRLMTIKNKIESQAGVGMEVGKLVPGNLLNCPHYVQIHKAFRKVHMTIAIGNIITMACTVSHLYYLSQKLCVL</sequence>
<evidence type="ECO:0000313" key="8">
    <source>
        <dbReference type="Proteomes" id="UP000292052"/>
    </source>
</evidence>
<dbReference type="OrthoDB" id="1641132at2759"/>
<dbReference type="PANTHER" id="PTHR23241">
    <property type="entry name" value="LATE EMBRYOGENESIS ABUNDANT PLANTS LEA-RELATED"/>
    <property type="match status" value="1"/>
</dbReference>
<evidence type="ECO:0000256" key="3">
    <source>
        <dbReference type="ARBA" id="ARBA00022989"/>
    </source>
</evidence>
<evidence type="ECO:0000256" key="2">
    <source>
        <dbReference type="ARBA" id="ARBA00022692"/>
    </source>
</evidence>
<evidence type="ECO:0000256" key="1">
    <source>
        <dbReference type="ARBA" id="ARBA00004370"/>
    </source>
</evidence>
<feature type="transmembrane region" description="Helical" evidence="5">
    <location>
        <begin position="249"/>
        <end position="270"/>
    </location>
</feature>
<keyword evidence="8" id="KW-1185">Reference proteome</keyword>
<feature type="transmembrane region" description="Helical" evidence="5">
    <location>
        <begin position="114"/>
        <end position="136"/>
    </location>
</feature>
<feature type="transmembrane region" description="Helical" evidence="5">
    <location>
        <begin position="77"/>
        <end position="94"/>
    </location>
</feature>
<feature type="transmembrane region" description="Helical" evidence="5">
    <location>
        <begin position="148"/>
        <end position="168"/>
    </location>
</feature>
<comment type="subcellular location">
    <subcellularLocation>
        <location evidence="1">Membrane</location>
    </subcellularLocation>
</comment>
<evidence type="ECO:0000256" key="4">
    <source>
        <dbReference type="ARBA" id="ARBA00023136"/>
    </source>
</evidence>
<dbReference type="Proteomes" id="UP000292052">
    <property type="component" value="Unassembled WGS sequence"/>
</dbReference>
<organism evidence="7 8">
    <name type="scientific">Asbolus verrucosus</name>
    <name type="common">Desert ironclad beetle</name>
    <dbReference type="NCBI Taxonomy" id="1661398"/>
    <lineage>
        <taxon>Eukaryota</taxon>
        <taxon>Metazoa</taxon>
        <taxon>Ecdysozoa</taxon>
        <taxon>Arthropoda</taxon>
        <taxon>Hexapoda</taxon>
        <taxon>Insecta</taxon>
        <taxon>Pterygota</taxon>
        <taxon>Neoptera</taxon>
        <taxon>Endopterygota</taxon>
        <taxon>Coleoptera</taxon>
        <taxon>Polyphaga</taxon>
        <taxon>Cucujiformia</taxon>
        <taxon>Tenebrionidae</taxon>
        <taxon>Pimeliinae</taxon>
        <taxon>Asbolus</taxon>
    </lineage>
</organism>
<dbReference type="InterPro" id="IPR025423">
    <property type="entry name" value="TMEM205-like"/>
</dbReference>
<accession>A0A482VCS2</accession>
<keyword evidence="2 5" id="KW-0812">Transmembrane</keyword>
<name>A0A482VCS2_ASBVE</name>
<reference evidence="7 8" key="1">
    <citation type="submission" date="2017-03" db="EMBL/GenBank/DDBJ databases">
        <title>Genome of the blue death feigning beetle - Asbolus verrucosus.</title>
        <authorList>
            <person name="Rider S.D."/>
        </authorList>
    </citation>
    <scope>NUCLEOTIDE SEQUENCE [LARGE SCALE GENOMIC DNA]</scope>
    <source>
        <strain evidence="7">Butters</strain>
        <tissue evidence="7">Head and leg muscle</tissue>
    </source>
</reference>
<feature type="domain" description="TMEM205-like" evidence="6">
    <location>
        <begin position="113"/>
        <end position="212"/>
    </location>
</feature>
<evidence type="ECO:0000313" key="7">
    <source>
        <dbReference type="EMBL" id="RZB41087.1"/>
    </source>
</evidence>
<dbReference type="GO" id="GO:0016020">
    <property type="term" value="C:membrane"/>
    <property type="evidence" value="ECO:0007669"/>
    <property type="project" value="UniProtKB-SubCell"/>
</dbReference>
<keyword evidence="3 5" id="KW-1133">Transmembrane helix</keyword>
<evidence type="ECO:0000256" key="5">
    <source>
        <dbReference type="SAM" id="Phobius"/>
    </source>
</evidence>
<dbReference type="InterPro" id="IPR053009">
    <property type="entry name" value="Xanthocillin_Biosynth-Assoc"/>
</dbReference>
<evidence type="ECO:0000259" key="6">
    <source>
        <dbReference type="Pfam" id="PF13664"/>
    </source>
</evidence>
<dbReference type="EMBL" id="QDEB01113794">
    <property type="protein sequence ID" value="RZB41087.1"/>
    <property type="molecule type" value="Genomic_DNA"/>
</dbReference>
<comment type="caution">
    <text evidence="7">The sequence shown here is derived from an EMBL/GenBank/DDBJ whole genome shotgun (WGS) entry which is preliminary data.</text>
</comment>
<keyword evidence="4 5" id="KW-0472">Membrane</keyword>
<dbReference type="Pfam" id="PF13664">
    <property type="entry name" value="DUF4149"/>
    <property type="match status" value="1"/>
</dbReference>
<dbReference type="AlphaFoldDB" id="A0A482VCS2"/>
<protein>
    <submittedName>
        <fullName evidence="7">DUF4149 domain containing protein</fullName>
    </submittedName>
</protein>
<proteinExistence type="predicted"/>
<feature type="transmembrane region" description="Helical" evidence="5">
    <location>
        <begin position="180"/>
        <end position="201"/>
    </location>
</feature>
<gene>
    <name evidence="7" type="ORF">BDFB_000111</name>
</gene>